<dbReference type="Proteomes" id="UP000051952">
    <property type="component" value="Unassembled WGS sequence"/>
</dbReference>
<dbReference type="EMBL" id="CYKH01001852">
    <property type="protein sequence ID" value="CUG90652.1"/>
    <property type="molecule type" value="Genomic_DNA"/>
</dbReference>
<name>A0A0S4JJX0_BODSA</name>
<dbReference type="Pfam" id="PF13534">
    <property type="entry name" value="Fer4_17"/>
    <property type="match status" value="1"/>
</dbReference>
<dbReference type="PANTHER" id="PTHR11921:SF45">
    <property type="entry name" value="DEHYDROGENASE, PUTATIVE-RELATED"/>
    <property type="match status" value="1"/>
</dbReference>
<dbReference type="OrthoDB" id="1696654at2759"/>
<evidence type="ECO:0000313" key="1">
    <source>
        <dbReference type="EMBL" id="CUG90652.1"/>
    </source>
</evidence>
<proteinExistence type="predicted"/>
<accession>A0A0S4JJX0</accession>
<dbReference type="PANTHER" id="PTHR11921">
    <property type="entry name" value="SUCCINATE DEHYDROGENASE IRON-SULFUR PROTEIN"/>
    <property type="match status" value="1"/>
</dbReference>
<dbReference type="OMA" id="FNCTITC"/>
<protein>
    <submittedName>
        <fullName evidence="1">Succinate dehydrogenase, putative</fullName>
    </submittedName>
</protein>
<sequence length="184" mass="21192">MPAAPLPGQVARYSSPLFQYRKIVKQATKKQPILYTAKDNSRTAIHLITERPGFGDYALNRWYLKQKVNSNNRNRLEGLYECVLCASCTGACPQYWWNREYFLGPAVLLQSYRWLIEPLDRDFDNRLNLYEHGPRANMCHNIFNCSITCPKYLNPGYAVKEIKRLVSPTTAAEGPAIDVAERHH</sequence>
<dbReference type="PROSITE" id="PS00198">
    <property type="entry name" value="4FE4S_FER_1"/>
    <property type="match status" value="1"/>
</dbReference>
<dbReference type="InterPro" id="IPR009051">
    <property type="entry name" value="Helical_ferredxn"/>
</dbReference>
<dbReference type="GO" id="GO:0051536">
    <property type="term" value="F:iron-sulfur cluster binding"/>
    <property type="evidence" value="ECO:0007669"/>
    <property type="project" value="InterPro"/>
</dbReference>
<organism evidence="1 2">
    <name type="scientific">Bodo saltans</name>
    <name type="common">Flagellated protozoan</name>
    <dbReference type="NCBI Taxonomy" id="75058"/>
    <lineage>
        <taxon>Eukaryota</taxon>
        <taxon>Discoba</taxon>
        <taxon>Euglenozoa</taxon>
        <taxon>Kinetoplastea</taxon>
        <taxon>Metakinetoplastina</taxon>
        <taxon>Eubodonida</taxon>
        <taxon>Bodonidae</taxon>
        <taxon>Bodo</taxon>
    </lineage>
</organism>
<evidence type="ECO:0000313" key="2">
    <source>
        <dbReference type="Proteomes" id="UP000051952"/>
    </source>
</evidence>
<gene>
    <name evidence="1" type="ORF">BSAL_28160</name>
</gene>
<dbReference type="VEuPathDB" id="TriTrypDB:BSAL_28160"/>
<dbReference type="SUPFAM" id="SSF46548">
    <property type="entry name" value="alpha-helical ferredoxin"/>
    <property type="match status" value="1"/>
</dbReference>
<dbReference type="GO" id="GO:0009060">
    <property type="term" value="P:aerobic respiration"/>
    <property type="evidence" value="ECO:0007669"/>
    <property type="project" value="TreeGrafter"/>
</dbReference>
<dbReference type="AlphaFoldDB" id="A0A0S4JJX0"/>
<reference evidence="2" key="1">
    <citation type="submission" date="2015-09" db="EMBL/GenBank/DDBJ databases">
        <authorList>
            <consortium name="Pathogen Informatics"/>
        </authorList>
    </citation>
    <scope>NUCLEOTIDE SEQUENCE [LARGE SCALE GENOMIC DNA]</scope>
    <source>
        <strain evidence="2">Lake Konstanz</strain>
    </source>
</reference>
<dbReference type="InterPro" id="IPR017900">
    <property type="entry name" value="4Fe4S_Fe_S_CS"/>
</dbReference>
<dbReference type="Gene3D" id="1.10.1060.10">
    <property type="entry name" value="Alpha-helical ferredoxin"/>
    <property type="match status" value="1"/>
</dbReference>
<dbReference type="InterPro" id="IPR050573">
    <property type="entry name" value="SDH/FRD_Iron-Sulfur"/>
</dbReference>
<keyword evidence="2" id="KW-1185">Reference proteome</keyword>
<dbReference type="GO" id="GO:0022904">
    <property type="term" value="P:respiratory electron transport chain"/>
    <property type="evidence" value="ECO:0007669"/>
    <property type="project" value="TreeGrafter"/>
</dbReference>